<dbReference type="EMBL" id="LAZR01000170">
    <property type="protein sequence ID" value="KKN84531.1"/>
    <property type="molecule type" value="Genomic_DNA"/>
</dbReference>
<dbReference type="Pfam" id="PF07730">
    <property type="entry name" value="HisKA_3"/>
    <property type="match status" value="1"/>
</dbReference>
<name>A0A0F9WF69_9ZZZZ</name>
<proteinExistence type="predicted"/>
<protein>
    <recommendedName>
        <fullName evidence="7">HAMP domain-containing protein</fullName>
    </recommendedName>
</protein>
<keyword evidence="2" id="KW-0808">Transferase</keyword>
<evidence type="ECO:0000256" key="2">
    <source>
        <dbReference type="ARBA" id="ARBA00022679"/>
    </source>
</evidence>
<comment type="caution">
    <text evidence="8">The sequence shown here is derived from an EMBL/GenBank/DDBJ whole genome shotgun (WGS) entry which is preliminary data.</text>
</comment>
<dbReference type="Pfam" id="PF02518">
    <property type="entry name" value="HATPase_c"/>
    <property type="match status" value="1"/>
</dbReference>
<sequence>MRPRSFPHSLRRAVLAALPSNLVPPPVSLKTRLAATLSAAFIAILIIGGLLTYDQATKNVAAELSAARSVAANRVAQLVAKLPASRDTAAELASFVRAFNGDRHVQVLLIDSTGAVRDFSTPAKDYGALPDWFVRLLAPDTSTTVMPLSGAALPMTAVAVSIDPRNEIATSWTDLGLGLGSLVLFVLLAFAAIWVVADRALRPLGSIQAAFARIGAGDYASRVAPSGPPEMRVLATRCNEMAARLAEISARNRRLSEQLLRLQDEERAELARDLHDDIGPLLFAIDVDASAIARLARSAEGDDPVTGRADAIKTAAHRARQEVRRILSDLRPGLTPGLGLKAAIEELIAELSRRHGDVAFSAELAEGDWGGPLEVLVHRAVREGLDNALRHGAPTRIVVRVAPGENHLTFSVVDDGGGLAESGTGGGFGLLGMRERVEAAGGELTVSQVPFPRGVRLEGRVPLPRDSAPPGAVVSGMGGDAA</sequence>
<keyword evidence="4" id="KW-0175">Coiled coil</keyword>
<keyword evidence="3" id="KW-0418">Kinase</keyword>
<dbReference type="PANTHER" id="PTHR24421:SF58">
    <property type="entry name" value="SIGNAL TRANSDUCTION HISTIDINE-PROTEIN KINASE_PHOSPHATASE UHPB"/>
    <property type="match status" value="1"/>
</dbReference>
<keyword evidence="1" id="KW-0597">Phosphoprotein</keyword>
<dbReference type="Gene3D" id="6.10.340.10">
    <property type="match status" value="1"/>
</dbReference>
<evidence type="ECO:0000256" key="5">
    <source>
        <dbReference type="SAM" id="MobiDB-lite"/>
    </source>
</evidence>
<evidence type="ECO:0000256" key="3">
    <source>
        <dbReference type="ARBA" id="ARBA00022777"/>
    </source>
</evidence>
<accession>A0A0F9WF69</accession>
<feature type="transmembrane region" description="Helical" evidence="6">
    <location>
        <begin position="175"/>
        <end position="197"/>
    </location>
</feature>
<dbReference type="Gene3D" id="3.30.565.10">
    <property type="entry name" value="Histidine kinase-like ATPase, C-terminal domain"/>
    <property type="match status" value="1"/>
</dbReference>
<evidence type="ECO:0000259" key="7">
    <source>
        <dbReference type="PROSITE" id="PS50885"/>
    </source>
</evidence>
<dbReference type="PROSITE" id="PS50885">
    <property type="entry name" value="HAMP"/>
    <property type="match status" value="1"/>
</dbReference>
<dbReference type="SMART" id="SM00304">
    <property type="entry name" value="HAMP"/>
    <property type="match status" value="1"/>
</dbReference>
<dbReference type="SMART" id="SM00387">
    <property type="entry name" value="HATPase_c"/>
    <property type="match status" value="1"/>
</dbReference>
<dbReference type="InterPro" id="IPR050482">
    <property type="entry name" value="Sensor_HK_TwoCompSys"/>
</dbReference>
<keyword evidence="6" id="KW-0472">Membrane</keyword>
<dbReference type="SUPFAM" id="SSF158472">
    <property type="entry name" value="HAMP domain-like"/>
    <property type="match status" value="1"/>
</dbReference>
<dbReference type="GO" id="GO:0046983">
    <property type="term" value="F:protein dimerization activity"/>
    <property type="evidence" value="ECO:0007669"/>
    <property type="project" value="InterPro"/>
</dbReference>
<evidence type="ECO:0000256" key="4">
    <source>
        <dbReference type="SAM" id="Coils"/>
    </source>
</evidence>
<dbReference type="Gene3D" id="1.20.5.1930">
    <property type="match status" value="1"/>
</dbReference>
<dbReference type="Pfam" id="PF00672">
    <property type="entry name" value="HAMP"/>
    <property type="match status" value="1"/>
</dbReference>
<dbReference type="InterPro" id="IPR003660">
    <property type="entry name" value="HAMP_dom"/>
</dbReference>
<dbReference type="CDD" id="cd16917">
    <property type="entry name" value="HATPase_UhpB-NarQ-NarX-like"/>
    <property type="match status" value="1"/>
</dbReference>
<keyword evidence="6" id="KW-1133">Transmembrane helix</keyword>
<evidence type="ECO:0000256" key="6">
    <source>
        <dbReference type="SAM" id="Phobius"/>
    </source>
</evidence>
<evidence type="ECO:0000313" key="8">
    <source>
        <dbReference type="EMBL" id="KKN84531.1"/>
    </source>
</evidence>
<dbReference type="InterPro" id="IPR011712">
    <property type="entry name" value="Sig_transdc_His_kin_sub3_dim/P"/>
</dbReference>
<dbReference type="SUPFAM" id="SSF55874">
    <property type="entry name" value="ATPase domain of HSP90 chaperone/DNA topoisomerase II/histidine kinase"/>
    <property type="match status" value="1"/>
</dbReference>
<feature type="region of interest" description="Disordered" evidence="5">
    <location>
        <begin position="463"/>
        <end position="482"/>
    </location>
</feature>
<feature type="transmembrane region" description="Helical" evidence="6">
    <location>
        <begin position="32"/>
        <end position="53"/>
    </location>
</feature>
<dbReference type="GO" id="GO:0016020">
    <property type="term" value="C:membrane"/>
    <property type="evidence" value="ECO:0007669"/>
    <property type="project" value="InterPro"/>
</dbReference>
<gene>
    <name evidence="8" type="ORF">LCGC14_0287970</name>
</gene>
<feature type="coiled-coil region" evidence="4">
    <location>
        <begin position="238"/>
        <end position="265"/>
    </location>
</feature>
<dbReference type="GO" id="GO:0000155">
    <property type="term" value="F:phosphorelay sensor kinase activity"/>
    <property type="evidence" value="ECO:0007669"/>
    <property type="project" value="InterPro"/>
</dbReference>
<dbReference type="InterPro" id="IPR036890">
    <property type="entry name" value="HATPase_C_sf"/>
</dbReference>
<feature type="domain" description="HAMP" evidence="7">
    <location>
        <begin position="198"/>
        <end position="250"/>
    </location>
</feature>
<dbReference type="AlphaFoldDB" id="A0A0F9WF69"/>
<keyword evidence="6" id="KW-0812">Transmembrane</keyword>
<dbReference type="PANTHER" id="PTHR24421">
    <property type="entry name" value="NITRATE/NITRITE SENSOR PROTEIN NARX-RELATED"/>
    <property type="match status" value="1"/>
</dbReference>
<dbReference type="CDD" id="cd06225">
    <property type="entry name" value="HAMP"/>
    <property type="match status" value="1"/>
</dbReference>
<reference evidence="8" key="1">
    <citation type="journal article" date="2015" name="Nature">
        <title>Complex archaea that bridge the gap between prokaryotes and eukaryotes.</title>
        <authorList>
            <person name="Spang A."/>
            <person name="Saw J.H."/>
            <person name="Jorgensen S.L."/>
            <person name="Zaremba-Niedzwiedzka K."/>
            <person name="Martijn J."/>
            <person name="Lind A.E."/>
            <person name="van Eijk R."/>
            <person name="Schleper C."/>
            <person name="Guy L."/>
            <person name="Ettema T.J."/>
        </authorList>
    </citation>
    <scope>NUCLEOTIDE SEQUENCE</scope>
</reference>
<dbReference type="InterPro" id="IPR003594">
    <property type="entry name" value="HATPase_dom"/>
</dbReference>
<evidence type="ECO:0000256" key="1">
    <source>
        <dbReference type="ARBA" id="ARBA00022553"/>
    </source>
</evidence>
<organism evidence="8">
    <name type="scientific">marine sediment metagenome</name>
    <dbReference type="NCBI Taxonomy" id="412755"/>
    <lineage>
        <taxon>unclassified sequences</taxon>
        <taxon>metagenomes</taxon>
        <taxon>ecological metagenomes</taxon>
    </lineage>
</organism>